<keyword evidence="11 12" id="KW-0472">Membrane</keyword>
<keyword evidence="6" id="KW-0808">Transferase</keyword>
<evidence type="ECO:0000259" key="13">
    <source>
        <dbReference type="PROSITE" id="PS50109"/>
    </source>
</evidence>
<evidence type="ECO:0000313" key="15">
    <source>
        <dbReference type="EMBL" id="NOU88287.1"/>
    </source>
</evidence>
<dbReference type="PROSITE" id="PS50109">
    <property type="entry name" value="HIS_KIN"/>
    <property type="match status" value="1"/>
</dbReference>
<dbReference type="Pfam" id="PF06580">
    <property type="entry name" value="His_kinase"/>
    <property type="match status" value="1"/>
</dbReference>
<reference evidence="15 16" key="1">
    <citation type="submission" date="2019-10" db="EMBL/GenBank/DDBJ databases">
        <title>Description of Paenibacillus choica sp. nov.</title>
        <authorList>
            <person name="Carlier A."/>
            <person name="Qi S."/>
        </authorList>
    </citation>
    <scope>NUCLEOTIDE SEQUENCE [LARGE SCALE GENOMIC DNA]</scope>
    <source>
        <strain evidence="15 16">LMG 31460</strain>
    </source>
</reference>
<dbReference type="PROSITE" id="PS50885">
    <property type="entry name" value="HAMP"/>
    <property type="match status" value="1"/>
</dbReference>
<evidence type="ECO:0000256" key="2">
    <source>
        <dbReference type="ARBA" id="ARBA00004651"/>
    </source>
</evidence>
<dbReference type="Gene3D" id="3.30.450.20">
    <property type="entry name" value="PAS domain"/>
    <property type="match status" value="2"/>
</dbReference>
<keyword evidence="4" id="KW-1003">Cell membrane</keyword>
<dbReference type="Gene3D" id="3.30.565.10">
    <property type="entry name" value="Histidine kinase-like ATPase, C-terminal domain"/>
    <property type="match status" value="1"/>
</dbReference>
<dbReference type="Gene3D" id="6.10.340.10">
    <property type="match status" value="1"/>
</dbReference>
<dbReference type="Pfam" id="PF02518">
    <property type="entry name" value="HATPase_c"/>
    <property type="match status" value="1"/>
</dbReference>
<evidence type="ECO:0000313" key="16">
    <source>
        <dbReference type="Proteomes" id="UP000658690"/>
    </source>
</evidence>
<dbReference type="PANTHER" id="PTHR34220">
    <property type="entry name" value="SENSOR HISTIDINE KINASE YPDA"/>
    <property type="match status" value="1"/>
</dbReference>
<keyword evidence="8" id="KW-0418">Kinase</keyword>
<keyword evidence="16" id="KW-1185">Reference proteome</keyword>
<evidence type="ECO:0000256" key="4">
    <source>
        <dbReference type="ARBA" id="ARBA00022475"/>
    </source>
</evidence>
<comment type="subcellular location">
    <subcellularLocation>
        <location evidence="2">Cell membrane</location>
        <topology evidence="2">Multi-pass membrane protein</topology>
    </subcellularLocation>
</comment>
<dbReference type="InterPro" id="IPR010559">
    <property type="entry name" value="Sig_transdc_His_kin_internal"/>
</dbReference>
<evidence type="ECO:0000259" key="14">
    <source>
        <dbReference type="PROSITE" id="PS50885"/>
    </source>
</evidence>
<organism evidence="15 16">
    <name type="scientific">Paenibacillus germinis</name>
    <dbReference type="NCBI Taxonomy" id="2654979"/>
    <lineage>
        <taxon>Bacteria</taxon>
        <taxon>Bacillati</taxon>
        <taxon>Bacillota</taxon>
        <taxon>Bacilli</taxon>
        <taxon>Bacillales</taxon>
        <taxon>Paenibacillaceae</taxon>
        <taxon>Paenibacillus</taxon>
    </lineage>
</organism>
<protein>
    <recommendedName>
        <fullName evidence="3">histidine kinase</fullName>
        <ecNumber evidence="3">2.7.13.3</ecNumber>
    </recommendedName>
</protein>
<dbReference type="SUPFAM" id="SSF158472">
    <property type="entry name" value="HAMP domain-like"/>
    <property type="match status" value="1"/>
</dbReference>
<dbReference type="EMBL" id="WHOC01000107">
    <property type="protein sequence ID" value="NOU88287.1"/>
    <property type="molecule type" value="Genomic_DNA"/>
</dbReference>
<comment type="caution">
    <text evidence="15">The sequence shown here is derived from an EMBL/GenBank/DDBJ whole genome shotgun (WGS) entry which is preliminary data.</text>
</comment>
<dbReference type="InterPro" id="IPR036890">
    <property type="entry name" value="HATPase_C_sf"/>
</dbReference>
<dbReference type="InterPro" id="IPR005467">
    <property type="entry name" value="His_kinase_dom"/>
</dbReference>
<dbReference type="Proteomes" id="UP000658690">
    <property type="component" value="Unassembled WGS sequence"/>
</dbReference>
<comment type="catalytic activity">
    <reaction evidence="1">
        <text>ATP + protein L-histidine = ADP + protein N-phospho-L-histidine.</text>
        <dbReference type="EC" id="2.7.13.3"/>
    </reaction>
</comment>
<accession>A0ABX1Z548</accession>
<keyword evidence="7" id="KW-0547">Nucleotide-binding</keyword>
<keyword evidence="10" id="KW-0902">Two-component regulatory system</keyword>
<dbReference type="InterPro" id="IPR003660">
    <property type="entry name" value="HAMP_dom"/>
</dbReference>
<evidence type="ECO:0000256" key="7">
    <source>
        <dbReference type="ARBA" id="ARBA00022741"/>
    </source>
</evidence>
<evidence type="ECO:0000256" key="3">
    <source>
        <dbReference type="ARBA" id="ARBA00012438"/>
    </source>
</evidence>
<proteinExistence type="predicted"/>
<evidence type="ECO:0000256" key="1">
    <source>
        <dbReference type="ARBA" id="ARBA00000085"/>
    </source>
</evidence>
<feature type="transmembrane region" description="Helical" evidence="12">
    <location>
        <begin position="12"/>
        <end position="34"/>
    </location>
</feature>
<keyword evidence="9" id="KW-0067">ATP-binding</keyword>
<dbReference type="SUPFAM" id="SSF55874">
    <property type="entry name" value="ATPase domain of HSP90 chaperone/DNA topoisomerase II/histidine kinase"/>
    <property type="match status" value="1"/>
</dbReference>
<dbReference type="InterPro" id="IPR050640">
    <property type="entry name" value="Bact_2-comp_sensor_kinase"/>
</dbReference>
<feature type="domain" description="Histidine kinase" evidence="13">
    <location>
        <begin position="423"/>
        <end position="594"/>
    </location>
</feature>
<keyword evidence="12" id="KW-1133">Transmembrane helix</keyword>
<dbReference type="CDD" id="cd06225">
    <property type="entry name" value="HAMP"/>
    <property type="match status" value="1"/>
</dbReference>
<dbReference type="InterPro" id="IPR003594">
    <property type="entry name" value="HATPase_dom"/>
</dbReference>
<evidence type="ECO:0000256" key="8">
    <source>
        <dbReference type="ARBA" id="ARBA00022777"/>
    </source>
</evidence>
<feature type="domain" description="HAMP" evidence="14">
    <location>
        <begin position="326"/>
        <end position="379"/>
    </location>
</feature>
<dbReference type="SMART" id="SM00304">
    <property type="entry name" value="HAMP"/>
    <property type="match status" value="1"/>
</dbReference>
<evidence type="ECO:0000256" key="12">
    <source>
        <dbReference type="SAM" id="Phobius"/>
    </source>
</evidence>
<evidence type="ECO:0000256" key="5">
    <source>
        <dbReference type="ARBA" id="ARBA00022553"/>
    </source>
</evidence>
<gene>
    <name evidence="15" type="ORF">GC102_21350</name>
</gene>
<name>A0ABX1Z548_9BACL</name>
<evidence type="ECO:0000256" key="10">
    <source>
        <dbReference type="ARBA" id="ARBA00023012"/>
    </source>
</evidence>
<evidence type="ECO:0000256" key="11">
    <source>
        <dbReference type="ARBA" id="ARBA00023136"/>
    </source>
</evidence>
<keyword evidence="5" id="KW-0597">Phosphoprotein</keyword>
<evidence type="ECO:0000256" key="6">
    <source>
        <dbReference type="ARBA" id="ARBA00022679"/>
    </source>
</evidence>
<keyword evidence="12" id="KW-0812">Transmembrane</keyword>
<dbReference type="PANTHER" id="PTHR34220:SF7">
    <property type="entry name" value="SENSOR HISTIDINE KINASE YPDA"/>
    <property type="match status" value="1"/>
</dbReference>
<sequence length="607" mass="69746">MKIMKSINARIILYLSIIIGLSLISLGVISYQIFSRFTENDMIKHVTSVTAQTNQSLDLYLSEIKDSLHFLSIDKDLISNLQNSISKNNNYAIEPDQIRVRITELLYNMFAEKSDIRGYFIYNNDYKISFINNLSLIEYDSPFLNKVWVDFKNTQYALQTRFYGSHKPDYYERTSNKTDGNVITIAANIKDSYDPSNSTLYGVAIFDYNISKLKSIYDRIQTQTGIESIIVDDQQQFIYQTDPSLTLSSSSMEKLFEHSSGYWTENIGDGKSLLSYSTSAVTGWKTVSLLSFSQLDKNLMLIRNTTLTLLAIMVTLTISFASAMTIRTNRPILVLVKFIKDVGKGNLNLRLERKSTYEEFSLLNRGINEMLDKINELIEESVKRQLLQKEAEYDALQSKMDPHFLYNTLQSISSLSILGRNVDIEKVTHALRDMLHYSLYRQNDMVPIQSEVRSVENYLNIQNIRYNGKIRFEFHADNDVLYYSINKFTLQPLIENAIYHGVEGIDEDWLIRIRITKQSEEVRIEISDNGIGMTPERLLELRSQLSNKNLRTGRIGLSSIADRLELKFGPSATLAIESEQHKGTTIVLTIPQHYPERGDQHDDSTSN</sequence>
<evidence type="ECO:0000256" key="9">
    <source>
        <dbReference type="ARBA" id="ARBA00022840"/>
    </source>
</evidence>
<dbReference type="EC" id="2.7.13.3" evidence="3"/>